<dbReference type="RefSeq" id="WP_338238036.1">
    <property type="nucleotide sequence ID" value="NZ_BQKE01000002.1"/>
</dbReference>
<feature type="domain" description="Aldehyde oxidase/xanthine dehydrogenase a/b hammerhead" evidence="1">
    <location>
        <begin position="211"/>
        <end position="289"/>
    </location>
</feature>
<accession>A0AAN5AKF2</accession>
<dbReference type="InterPro" id="IPR008274">
    <property type="entry name" value="AldOxase/xan_DH_MoCoBD1"/>
</dbReference>
<dbReference type="SMART" id="SM01008">
    <property type="entry name" value="Ald_Xan_dh_C"/>
    <property type="match status" value="1"/>
</dbReference>
<protein>
    <submittedName>
        <fullName evidence="2">Isoquinoline 1-oxidoreductase subunit beta</fullName>
    </submittedName>
</protein>
<evidence type="ECO:0000313" key="3">
    <source>
        <dbReference type="Proteomes" id="UP001310022"/>
    </source>
</evidence>
<dbReference type="PROSITE" id="PS51318">
    <property type="entry name" value="TAT"/>
    <property type="match status" value="1"/>
</dbReference>
<dbReference type="NCBIfam" id="TIGR01409">
    <property type="entry name" value="TAT_signal_seq"/>
    <property type="match status" value="1"/>
</dbReference>
<dbReference type="Proteomes" id="UP001310022">
    <property type="component" value="Unassembled WGS sequence"/>
</dbReference>
<dbReference type="Gene3D" id="3.90.1170.50">
    <property type="entry name" value="Aldehyde oxidase/xanthine dehydrogenase, a/b hammerhead"/>
    <property type="match status" value="1"/>
</dbReference>
<proteinExistence type="predicted"/>
<sequence>MMRSLKKKVSRRDFLRTSALSGGGLLIGFNLLSACKPEAKMPRNISEINFQDFNAFIKIGEDGYVTIISPNPEIGQGVKTAMPMIIAEELEVSWDKVIIEQGKLNTNDFDRQVAGGSQSIRHGWEGLRATGATARQMLINAAAIRWGVEASTCRAEEGKVINEQGDQYYYGELVADAAKLEIPEKVALKSPKDFKIIGQNATNVDMDAILGGQALYGMDLEREGMVYAAVRHPEAFGQTLLSYDDSATLKIKGVLRTLAFGDKIAVLATNTWAAFQGKDALKVEWKDGPKMESSTDHEKILTALLDSPQADIRREDGQVDQAMKQADFLLERDYHAPFLPHNCMEPMNFFAHVQPDKVELIGPIQTPAGSAKRVAKELNRAPEQISVEMTRMGGGFGRRLYGDFVLDAAIISDKSGLPIKLVYSREDDMTAGIYRPAMKYRIRAAVKAGKVSAYEMKEAGINGNMYGLIPNFFPAAAIQNYRVTSIKHQSDITIGAWRAPYTNFIGFAEQCFFDELAEQMQKDPISLRLELLENAKDHLDDKIQYSPQRMIDTIKLVARKGNWGKAKPGRYQGFSAYYSHNTHVAEIAEIEMVEGLPVVKKVTAAVDCGIVVNPTGAINQVQGGVIDGIGHALYGELQFENGKALSDNFDNYKLIRMREVPEVEVHFVESQEHPTGLGEPGLPPAAAAVANAIFKASGQRIYRQPMLKAFQEAAQS</sequence>
<dbReference type="EMBL" id="BQKE01000002">
    <property type="protein sequence ID" value="GJM62800.1"/>
    <property type="molecule type" value="Genomic_DNA"/>
</dbReference>
<name>A0AAN5AKF2_9BACT</name>
<evidence type="ECO:0000313" key="2">
    <source>
        <dbReference type="EMBL" id="GJM62800.1"/>
    </source>
</evidence>
<dbReference type="InterPro" id="IPR000674">
    <property type="entry name" value="Ald_Oxase/Xan_DH_a/b"/>
</dbReference>
<dbReference type="Pfam" id="PF02738">
    <property type="entry name" value="MoCoBD_1"/>
    <property type="match status" value="1"/>
</dbReference>
<dbReference type="InterPro" id="IPR046867">
    <property type="entry name" value="AldOxase/xan_DH_MoCoBD2"/>
</dbReference>
<organism evidence="2 3">
    <name type="scientific">Persicobacter diffluens</name>
    <dbReference type="NCBI Taxonomy" id="981"/>
    <lineage>
        <taxon>Bacteria</taxon>
        <taxon>Pseudomonadati</taxon>
        <taxon>Bacteroidota</taxon>
        <taxon>Cytophagia</taxon>
        <taxon>Cytophagales</taxon>
        <taxon>Persicobacteraceae</taxon>
        <taxon>Persicobacter</taxon>
    </lineage>
</organism>
<dbReference type="Gene3D" id="3.30.365.10">
    <property type="entry name" value="Aldehyde oxidase/xanthine dehydrogenase, molybdopterin binding domain"/>
    <property type="match status" value="4"/>
</dbReference>
<gene>
    <name evidence="2" type="ORF">PEDI_33520</name>
</gene>
<dbReference type="SUPFAM" id="SSF56003">
    <property type="entry name" value="Molybdenum cofactor-binding domain"/>
    <property type="match status" value="2"/>
</dbReference>
<dbReference type="InterPro" id="IPR019546">
    <property type="entry name" value="TAT_signal_bac_arc"/>
</dbReference>
<evidence type="ECO:0000259" key="1">
    <source>
        <dbReference type="SMART" id="SM01008"/>
    </source>
</evidence>
<keyword evidence="3" id="KW-1185">Reference proteome</keyword>
<dbReference type="PANTHER" id="PTHR47495">
    <property type="entry name" value="ALDEHYDE DEHYDROGENASE"/>
    <property type="match status" value="1"/>
</dbReference>
<dbReference type="PANTHER" id="PTHR47495:SF2">
    <property type="entry name" value="ALDEHYDE DEHYDROGENASE"/>
    <property type="match status" value="1"/>
</dbReference>
<dbReference type="PROSITE" id="PS51257">
    <property type="entry name" value="PROKAR_LIPOPROTEIN"/>
    <property type="match status" value="1"/>
</dbReference>
<dbReference type="AlphaFoldDB" id="A0AAN5AKF2"/>
<dbReference type="GO" id="GO:0016491">
    <property type="term" value="F:oxidoreductase activity"/>
    <property type="evidence" value="ECO:0007669"/>
    <property type="project" value="InterPro"/>
</dbReference>
<comment type="caution">
    <text evidence="2">The sequence shown here is derived from an EMBL/GenBank/DDBJ whole genome shotgun (WGS) entry which is preliminary data.</text>
</comment>
<dbReference type="InterPro" id="IPR052516">
    <property type="entry name" value="N-heterocyclic_Hydroxylase"/>
</dbReference>
<dbReference type="PIRSF" id="PIRSF036389">
    <property type="entry name" value="IOR_B"/>
    <property type="match status" value="1"/>
</dbReference>
<reference evidence="2 3" key="1">
    <citation type="submission" date="2021-12" db="EMBL/GenBank/DDBJ databases">
        <title>Genome sequencing of bacteria with rrn-lacking chromosome and rrn-plasmid.</title>
        <authorList>
            <person name="Anda M."/>
            <person name="Iwasaki W."/>
        </authorList>
    </citation>
    <scope>NUCLEOTIDE SEQUENCE [LARGE SCALE GENOMIC DNA]</scope>
    <source>
        <strain evidence="2 3">NBRC 15940</strain>
    </source>
</reference>
<dbReference type="InterPro" id="IPR006311">
    <property type="entry name" value="TAT_signal"/>
</dbReference>
<dbReference type="InterPro" id="IPR037165">
    <property type="entry name" value="AldOxase/xan_DH_Mopterin-bd_sf"/>
</dbReference>
<dbReference type="InterPro" id="IPR012368">
    <property type="entry name" value="OxRdtase_Mopterin-bd_su_IorB"/>
</dbReference>
<dbReference type="Pfam" id="PF20256">
    <property type="entry name" value="MoCoBD_2"/>
    <property type="match status" value="2"/>
</dbReference>